<dbReference type="KEGG" id="abas:ACPOL_0995"/>
<proteinExistence type="predicted"/>
<evidence type="ECO:0000313" key="1">
    <source>
        <dbReference type="EMBL" id="AXC10346.1"/>
    </source>
</evidence>
<protein>
    <submittedName>
        <fullName evidence="1">Uncharacterized protein</fullName>
    </submittedName>
</protein>
<dbReference type="EMBL" id="CP030840">
    <property type="protein sequence ID" value="AXC10346.1"/>
    <property type="molecule type" value="Genomic_DNA"/>
</dbReference>
<sequence>MVRQFVDIEKDRTWKVLVEVPRPSIDLWMHADWRQGRIHKYRRRIPHPAIGPGR</sequence>
<accession>A0A2Z5FVA5</accession>
<dbReference type="Proteomes" id="UP000253606">
    <property type="component" value="Chromosome"/>
</dbReference>
<dbReference type="AlphaFoldDB" id="A0A2Z5FVA5"/>
<keyword evidence="2" id="KW-1185">Reference proteome</keyword>
<reference evidence="1 2" key="1">
    <citation type="journal article" date="2018" name="Front. Microbiol.">
        <title>Hydrolytic Capabilities as a Key to Environmental Success: Chitinolytic and Cellulolytic Acidobacteria From Acidic Sub-arctic Soils and Boreal Peatlands.</title>
        <authorList>
            <person name="Belova S.E."/>
            <person name="Ravin N.V."/>
            <person name="Pankratov T.A."/>
            <person name="Rakitin A.L."/>
            <person name="Ivanova A.A."/>
            <person name="Beletsky A.V."/>
            <person name="Mardanov A.V."/>
            <person name="Sinninghe Damste J.S."/>
            <person name="Dedysh S.N."/>
        </authorList>
    </citation>
    <scope>NUCLEOTIDE SEQUENCE [LARGE SCALE GENOMIC DNA]</scope>
    <source>
        <strain evidence="1 2">SBC82</strain>
    </source>
</reference>
<organism evidence="1 2">
    <name type="scientific">Acidisarcina polymorpha</name>
    <dbReference type="NCBI Taxonomy" id="2211140"/>
    <lineage>
        <taxon>Bacteria</taxon>
        <taxon>Pseudomonadati</taxon>
        <taxon>Acidobacteriota</taxon>
        <taxon>Terriglobia</taxon>
        <taxon>Terriglobales</taxon>
        <taxon>Acidobacteriaceae</taxon>
        <taxon>Acidisarcina</taxon>
    </lineage>
</organism>
<name>A0A2Z5FVA5_9BACT</name>
<gene>
    <name evidence="1" type="ORF">ACPOL_0995</name>
</gene>
<evidence type="ECO:0000313" key="2">
    <source>
        <dbReference type="Proteomes" id="UP000253606"/>
    </source>
</evidence>